<evidence type="ECO:0000259" key="10">
    <source>
        <dbReference type="Pfam" id="PF07715"/>
    </source>
</evidence>
<dbReference type="EMBL" id="JBHULV010000008">
    <property type="protein sequence ID" value="MFD2730430.1"/>
    <property type="molecule type" value="Genomic_DNA"/>
</dbReference>
<dbReference type="PANTHER" id="PTHR30069">
    <property type="entry name" value="TONB-DEPENDENT OUTER MEMBRANE RECEPTOR"/>
    <property type="match status" value="1"/>
</dbReference>
<dbReference type="SUPFAM" id="SSF49464">
    <property type="entry name" value="Carboxypeptidase regulatory domain-like"/>
    <property type="match status" value="1"/>
</dbReference>
<keyword evidence="7 8" id="KW-0998">Cell outer membrane</keyword>
<comment type="caution">
    <text evidence="11">The sequence shown here is derived from an EMBL/GenBank/DDBJ whole genome shotgun (WGS) entry which is preliminary data.</text>
</comment>
<reference evidence="12" key="1">
    <citation type="journal article" date="2019" name="Int. J. Syst. Evol. Microbiol.">
        <title>The Global Catalogue of Microorganisms (GCM) 10K type strain sequencing project: providing services to taxonomists for standard genome sequencing and annotation.</title>
        <authorList>
            <consortium name="The Broad Institute Genomics Platform"/>
            <consortium name="The Broad Institute Genome Sequencing Center for Infectious Disease"/>
            <person name="Wu L."/>
            <person name="Ma J."/>
        </authorList>
    </citation>
    <scope>NUCLEOTIDE SEQUENCE [LARGE SCALE GENOMIC DNA]</scope>
    <source>
        <strain evidence="12">KCTC 42456</strain>
    </source>
</reference>
<evidence type="ECO:0000313" key="11">
    <source>
        <dbReference type="EMBL" id="MFD2730430.1"/>
    </source>
</evidence>
<gene>
    <name evidence="11" type="ORF">ACFSSE_01830</name>
</gene>
<dbReference type="Pfam" id="PF13715">
    <property type="entry name" value="CarbopepD_reg_2"/>
    <property type="match status" value="1"/>
</dbReference>
<dbReference type="Pfam" id="PF07715">
    <property type="entry name" value="Plug"/>
    <property type="match status" value="1"/>
</dbReference>
<comment type="subcellular location">
    <subcellularLocation>
        <location evidence="1 8">Cell outer membrane</location>
        <topology evidence="1 8">Multi-pass membrane protein</topology>
    </subcellularLocation>
</comment>
<dbReference type="RefSeq" id="WP_379040823.1">
    <property type="nucleotide sequence ID" value="NZ_JBHSKW010000005.1"/>
</dbReference>
<evidence type="ECO:0000256" key="6">
    <source>
        <dbReference type="ARBA" id="ARBA00023136"/>
    </source>
</evidence>
<evidence type="ECO:0000256" key="3">
    <source>
        <dbReference type="ARBA" id="ARBA00022452"/>
    </source>
</evidence>
<keyword evidence="4 8" id="KW-0812">Transmembrane</keyword>
<comment type="similarity">
    <text evidence="8">Belongs to the TonB-dependent receptor family.</text>
</comment>
<evidence type="ECO:0000256" key="2">
    <source>
        <dbReference type="ARBA" id="ARBA00022448"/>
    </source>
</evidence>
<evidence type="ECO:0000313" key="12">
    <source>
        <dbReference type="Proteomes" id="UP001597546"/>
    </source>
</evidence>
<dbReference type="Gene3D" id="2.170.130.10">
    <property type="entry name" value="TonB-dependent receptor, plug domain"/>
    <property type="match status" value="1"/>
</dbReference>
<feature type="signal peptide" evidence="9">
    <location>
        <begin position="1"/>
        <end position="23"/>
    </location>
</feature>
<evidence type="ECO:0000256" key="8">
    <source>
        <dbReference type="PROSITE-ProRule" id="PRU01360"/>
    </source>
</evidence>
<evidence type="ECO:0000256" key="4">
    <source>
        <dbReference type="ARBA" id="ARBA00022692"/>
    </source>
</evidence>
<proteinExistence type="inferred from homology"/>
<organism evidence="11 12">
    <name type="scientific">Pedobacter alpinus</name>
    <dbReference type="NCBI Taxonomy" id="1590643"/>
    <lineage>
        <taxon>Bacteria</taxon>
        <taxon>Pseudomonadati</taxon>
        <taxon>Bacteroidota</taxon>
        <taxon>Sphingobacteriia</taxon>
        <taxon>Sphingobacteriales</taxon>
        <taxon>Sphingobacteriaceae</taxon>
        <taxon>Pedobacter</taxon>
    </lineage>
</organism>
<dbReference type="Gene3D" id="2.60.40.1120">
    <property type="entry name" value="Carboxypeptidase-like, regulatory domain"/>
    <property type="match status" value="1"/>
</dbReference>
<dbReference type="Gene3D" id="2.40.170.20">
    <property type="entry name" value="TonB-dependent receptor, beta-barrel domain"/>
    <property type="match status" value="1"/>
</dbReference>
<name>A0ABW5TPB1_9SPHI</name>
<keyword evidence="2 8" id="KW-0813">Transport</keyword>
<evidence type="ECO:0000256" key="5">
    <source>
        <dbReference type="ARBA" id="ARBA00022729"/>
    </source>
</evidence>
<feature type="chain" id="PRO_5047227448" evidence="9">
    <location>
        <begin position="24"/>
        <end position="914"/>
    </location>
</feature>
<keyword evidence="6 8" id="KW-0472">Membrane</keyword>
<keyword evidence="11" id="KW-0675">Receptor</keyword>
<protein>
    <submittedName>
        <fullName evidence="11">TonB-dependent receptor</fullName>
    </submittedName>
</protein>
<evidence type="ECO:0000256" key="1">
    <source>
        <dbReference type="ARBA" id="ARBA00004571"/>
    </source>
</evidence>
<dbReference type="InterPro" id="IPR012910">
    <property type="entry name" value="Plug_dom"/>
</dbReference>
<dbReference type="InterPro" id="IPR037066">
    <property type="entry name" value="Plug_dom_sf"/>
</dbReference>
<dbReference type="InterPro" id="IPR008969">
    <property type="entry name" value="CarboxyPept-like_regulatory"/>
</dbReference>
<dbReference type="PANTHER" id="PTHR30069:SF29">
    <property type="entry name" value="HEMOGLOBIN AND HEMOGLOBIN-HAPTOGLOBIN-BINDING PROTEIN 1-RELATED"/>
    <property type="match status" value="1"/>
</dbReference>
<keyword evidence="5 9" id="KW-0732">Signal</keyword>
<dbReference type="PROSITE" id="PS52016">
    <property type="entry name" value="TONB_DEPENDENT_REC_3"/>
    <property type="match status" value="1"/>
</dbReference>
<dbReference type="SUPFAM" id="SSF56935">
    <property type="entry name" value="Porins"/>
    <property type="match status" value="1"/>
</dbReference>
<keyword evidence="3 8" id="KW-1134">Transmembrane beta strand</keyword>
<sequence>MEKLIRFGVLMLCLVSLAFTSLAQNVKGKVTSSDNQPIIGASVVLQGKFIGTTTNVNGEFALNLDFQNSPLVVVISYLGFETQKITLNAPSTTINVKLIESTISFNEVVVSASRVEERILEAPVTVTKVSSKQILNSSGADIYATLSKFQGIDINSSSMLLTSVSTRGFNSPKSERIIQLADYVDIQVPSLNLNAGNMLGVAELDISNVEIIHGPASALYGANAFNGVILTNSKDPFYTEGLSLKLKGGNRSLFDGQVRYAKKLNDKLAFKINASYFTADDWLANDFSAKRITSAKNYQPGSGFGYDALNKYGEISTAQAGTSIVPNEQVYTPGWSEAGLIGDDNKTNSYRINPSISYLITDKLKATIDYKRAGGTTTYQSTSRYRLKNLYVDQFKAELKSDNWFIRGFRTEDNGADSYDLSFLGARMATINPTAAGLPALPNNPTTGQPYTSYTQQFFTTYGGALQQGATPVQAYAAAEATWPKEGTASFNALKKYNAELNQPAGSRLPVNSIMSDISGQYNFKFKPVDVIVGAAYRSFGLASEGAVFEDTPGGDRIQNYEYGFYGQAAKTLFNEALKIQVAGRLDNFKNFDSKFSPRASAVYTFGEQRQNNFRASYGTAFRSPTQIDQFIRLDIGSALLLGNVRNGFQGYNTTLLTASPGAAANIGAVAGGSTAFNYEAKKLDLEQVNTFEIGYKTILLDKLFFDIAYFNSRYTNFIGAQPFVGNTDGTRPTVGQLAVAVGAAPGPVSDPQPRNRLSDPTSPTRIIQVWFNSEQEVTTQGVSFGLNYNFKRELNFSGNYSYNKIGDLPAGFLAFFNTPENKFNLGIDGELKKKISYNVNYRWQQGFIYEFPFDIGPIDNIGTLDASLSYKFEKQKSTIQIGGTNLTNSYNTQIWGGPQLGRMIFTGILVDIK</sequence>
<evidence type="ECO:0000256" key="7">
    <source>
        <dbReference type="ARBA" id="ARBA00023237"/>
    </source>
</evidence>
<dbReference type="InterPro" id="IPR036942">
    <property type="entry name" value="Beta-barrel_TonB_sf"/>
</dbReference>
<keyword evidence="12" id="KW-1185">Reference proteome</keyword>
<feature type="domain" description="TonB-dependent receptor plug" evidence="10">
    <location>
        <begin position="120"/>
        <end position="228"/>
    </location>
</feature>
<dbReference type="InterPro" id="IPR039426">
    <property type="entry name" value="TonB-dep_rcpt-like"/>
</dbReference>
<evidence type="ECO:0000256" key="9">
    <source>
        <dbReference type="SAM" id="SignalP"/>
    </source>
</evidence>
<dbReference type="Proteomes" id="UP001597546">
    <property type="component" value="Unassembled WGS sequence"/>
</dbReference>
<accession>A0ABW5TPB1</accession>